<accession>A0ABQ9F9W7</accession>
<dbReference type="InterPro" id="IPR003673">
    <property type="entry name" value="CoA-Trfase_fam_III"/>
</dbReference>
<reference evidence="3 4" key="1">
    <citation type="submission" date="2022-12" db="EMBL/GenBank/DDBJ databases">
        <title>Chromosome-level genome of Tegillarca granosa.</title>
        <authorList>
            <person name="Kim J."/>
        </authorList>
    </citation>
    <scope>NUCLEOTIDE SEQUENCE [LARGE SCALE GENOMIC DNA]</scope>
    <source>
        <strain evidence="3">Teg-2019</strain>
        <tissue evidence="3">Adductor muscle</tissue>
    </source>
</reference>
<dbReference type="Gene3D" id="3.40.50.10540">
    <property type="entry name" value="Crotonobetainyl-coa:carnitine coa-transferase, domain 1"/>
    <property type="match status" value="2"/>
</dbReference>
<dbReference type="PANTHER" id="PTHR48207:SF3">
    <property type="entry name" value="SUCCINATE--HYDROXYMETHYLGLUTARATE COA-TRANSFERASE"/>
    <property type="match status" value="1"/>
</dbReference>
<keyword evidence="4" id="KW-1185">Reference proteome</keyword>
<dbReference type="SUPFAM" id="SSF89796">
    <property type="entry name" value="CoA-transferase family III (CaiB/BaiF)"/>
    <property type="match status" value="1"/>
</dbReference>
<evidence type="ECO:0000256" key="2">
    <source>
        <dbReference type="ARBA" id="ARBA00022679"/>
    </source>
</evidence>
<evidence type="ECO:0000313" key="4">
    <source>
        <dbReference type="Proteomes" id="UP001217089"/>
    </source>
</evidence>
<organism evidence="3 4">
    <name type="scientific">Tegillarca granosa</name>
    <name type="common">Malaysian cockle</name>
    <name type="synonym">Anadara granosa</name>
    <dbReference type="NCBI Taxonomy" id="220873"/>
    <lineage>
        <taxon>Eukaryota</taxon>
        <taxon>Metazoa</taxon>
        <taxon>Spiralia</taxon>
        <taxon>Lophotrochozoa</taxon>
        <taxon>Mollusca</taxon>
        <taxon>Bivalvia</taxon>
        <taxon>Autobranchia</taxon>
        <taxon>Pteriomorphia</taxon>
        <taxon>Arcoida</taxon>
        <taxon>Arcoidea</taxon>
        <taxon>Arcidae</taxon>
        <taxon>Tegillarca</taxon>
    </lineage>
</organism>
<dbReference type="InterPro" id="IPR023606">
    <property type="entry name" value="CoA-Trfase_III_dom_1_sf"/>
</dbReference>
<keyword evidence="2" id="KW-0808">Transferase</keyword>
<protein>
    <recommendedName>
        <fullName evidence="5">Succinate--hydroxymethylglutarate CoA-transferase</fullName>
    </recommendedName>
</protein>
<gene>
    <name evidence="3" type="ORF">KUTeg_008705</name>
</gene>
<dbReference type="EMBL" id="JARBDR010000342">
    <property type="protein sequence ID" value="KAJ8314144.1"/>
    <property type="molecule type" value="Genomic_DNA"/>
</dbReference>
<dbReference type="PANTHER" id="PTHR48207">
    <property type="entry name" value="SUCCINATE--HYDROXYMETHYLGLUTARATE COA-TRANSFERASE"/>
    <property type="match status" value="1"/>
</dbReference>
<dbReference type="Pfam" id="PF02515">
    <property type="entry name" value="CoA_transf_3"/>
    <property type="match status" value="1"/>
</dbReference>
<comment type="similarity">
    <text evidence="1">Belongs to the CoA-transferase III family.</text>
</comment>
<proteinExistence type="inferred from homology"/>
<name>A0ABQ9F9W7_TEGGR</name>
<evidence type="ECO:0000256" key="1">
    <source>
        <dbReference type="ARBA" id="ARBA00008383"/>
    </source>
</evidence>
<sequence>MLNGWLYCVQAQRLESILGHVSHEVSIGDGYTQRGDDLSSGILSGIRVLDLSRVLAGPYCTMILGDLGAEIIKVERPGVGDDTRTWGPPFCGTETAYFLSVNRNKKDGEPCKVGVAMTDLSTGLYAYGSILAAILYRQRTGRGQHIDCNLLSTQVSLTFKVASLVNIGSNYLNAGLEATRHGTAHQSIVPYQTINKPEMTESTKYKTNKDRVANRTELIGALENQFLCYS</sequence>
<evidence type="ECO:0008006" key="5">
    <source>
        <dbReference type="Google" id="ProtNLM"/>
    </source>
</evidence>
<comment type="caution">
    <text evidence="3">The sequence shown here is derived from an EMBL/GenBank/DDBJ whole genome shotgun (WGS) entry which is preliminary data.</text>
</comment>
<dbReference type="InterPro" id="IPR050483">
    <property type="entry name" value="CoA-transferase_III_domain"/>
</dbReference>
<dbReference type="Proteomes" id="UP001217089">
    <property type="component" value="Unassembled WGS sequence"/>
</dbReference>
<evidence type="ECO:0000313" key="3">
    <source>
        <dbReference type="EMBL" id="KAJ8314144.1"/>
    </source>
</evidence>